<evidence type="ECO:0000313" key="9">
    <source>
        <dbReference type="Proteomes" id="UP000182719"/>
    </source>
</evidence>
<dbReference type="SMART" id="SM00382">
    <property type="entry name" value="AAA"/>
    <property type="match status" value="1"/>
</dbReference>
<dbReference type="OrthoDB" id="5488837at2"/>
<evidence type="ECO:0000256" key="3">
    <source>
        <dbReference type="ARBA" id="ARBA00023015"/>
    </source>
</evidence>
<dbReference type="SUPFAM" id="SSF52540">
    <property type="entry name" value="P-loop containing nucleoside triphosphate hydrolases"/>
    <property type="match status" value="1"/>
</dbReference>
<protein>
    <submittedName>
        <fullName evidence="8">Sigma-54 interaction domain-containing protein</fullName>
    </submittedName>
</protein>
<dbReference type="Gene3D" id="3.40.50.300">
    <property type="entry name" value="P-loop containing nucleotide triphosphate hydrolases"/>
    <property type="match status" value="1"/>
</dbReference>
<dbReference type="GO" id="GO:0006355">
    <property type="term" value="P:regulation of DNA-templated transcription"/>
    <property type="evidence" value="ECO:0007669"/>
    <property type="project" value="InterPro"/>
</dbReference>
<dbReference type="Proteomes" id="UP000182719">
    <property type="component" value="Unassembled WGS sequence"/>
</dbReference>
<gene>
    <name evidence="8" type="ORF">SAMN05444354_101872</name>
</gene>
<evidence type="ECO:0000256" key="6">
    <source>
        <dbReference type="SAM" id="Coils"/>
    </source>
</evidence>
<keyword evidence="3" id="KW-0805">Transcription regulation</keyword>
<dbReference type="InterPro" id="IPR025944">
    <property type="entry name" value="Sigma_54_int_dom_CS"/>
</dbReference>
<evidence type="ECO:0000256" key="4">
    <source>
        <dbReference type="ARBA" id="ARBA00023125"/>
    </source>
</evidence>
<dbReference type="GO" id="GO:0005524">
    <property type="term" value="F:ATP binding"/>
    <property type="evidence" value="ECO:0007669"/>
    <property type="project" value="UniProtKB-KW"/>
</dbReference>
<sequence length="582" mass="63676">MSKELPALVEALYAASHFEQAAFVTLRALLRRAEQALGASGFARQGRLLRGTVHLRPGDAYRRLVALDQEALEGRPLAPAALREEGPQVALLASASSWRAVVAHGCALSIDVGLGTLQPHQEPSLSLSAPRLTVPFPQDSQQRLLSRQATHVCVLPLRGAGGRIDGMVALEASCMAAIGQEFIWREVSTPLQLIVDVAAPFLTGLPSHAEAPPETDEYLPVVGASMASLVGVLRVFARQDETLLLSGPTGAGKSRLARWCHEHSSRQKGPFESLDLMVVPEELQMGELFGWRKGAFTGAVRDNPGFLARSQGGTLFIDEIDKLSLKAQAGLLHLLEERTYRTLGDAANTQRAHVRFIIGTNVDLHEAVRRGTFREDLYYRINVLPVRIPSLDERRDEISAWARHMLARHHAEKNPEGTVRLSPEAALRLERGAWPGNLRQLDNIIRRAYTLALVQQGESRQALELGEAHVQQALSYEEVSQGSLVEAMCQAARAFVMEAQRRGAPLDIDLAESLRGFVLAEAVQQVGREEAFRLVGRESLVKSRNHLKALRQEVKKAEALCAEVGQAPPSSLAQAAAAEERR</sequence>
<feature type="domain" description="Sigma-54 factor interaction" evidence="7">
    <location>
        <begin position="219"/>
        <end position="450"/>
    </location>
</feature>
<dbReference type="Pfam" id="PF25601">
    <property type="entry name" value="AAA_lid_14"/>
    <property type="match status" value="1"/>
</dbReference>
<evidence type="ECO:0000313" key="8">
    <source>
        <dbReference type="EMBL" id="SEK55632.1"/>
    </source>
</evidence>
<dbReference type="EMBL" id="FOAP01000001">
    <property type="protein sequence ID" value="SEK55632.1"/>
    <property type="molecule type" value="Genomic_DNA"/>
</dbReference>
<dbReference type="InterPro" id="IPR027417">
    <property type="entry name" value="P-loop_NTPase"/>
</dbReference>
<keyword evidence="6" id="KW-0175">Coiled coil</keyword>
<reference evidence="9" key="1">
    <citation type="submission" date="2016-10" db="EMBL/GenBank/DDBJ databases">
        <authorList>
            <person name="Varghese N."/>
            <person name="Submissions S."/>
        </authorList>
    </citation>
    <scope>NUCLEOTIDE SEQUENCE [LARGE SCALE GENOMIC DNA]</scope>
    <source>
        <strain evidence="9">DSM 17044</strain>
    </source>
</reference>
<dbReference type="PROSITE" id="PS00676">
    <property type="entry name" value="SIGMA54_INTERACT_2"/>
    <property type="match status" value="1"/>
</dbReference>
<evidence type="ECO:0000256" key="5">
    <source>
        <dbReference type="ARBA" id="ARBA00023163"/>
    </source>
</evidence>
<dbReference type="RefSeq" id="WP_075005047.1">
    <property type="nucleotide sequence ID" value="NZ_FOAP01000001.1"/>
</dbReference>
<dbReference type="InterPro" id="IPR003593">
    <property type="entry name" value="AAA+_ATPase"/>
</dbReference>
<keyword evidence="1" id="KW-0547">Nucleotide-binding</keyword>
<dbReference type="PROSITE" id="PS50045">
    <property type="entry name" value="SIGMA54_INTERACT_4"/>
    <property type="match status" value="1"/>
</dbReference>
<keyword evidence="2" id="KW-0067">ATP-binding</keyword>
<dbReference type="PANTHER" id="PTHR32071">
    <property type="entry name" value="TRANSCRIPTIONAL REGULATORY PROTEIN"/>
    <property type="match status" value="1"/>
</dbReference>
<dbReference type="InterPro" id="IPR002078">
    <property type="entry name" value="Sigma_54_int"/>
</dbReference>
<dbReference type="CDD" id="cd00009">
    <property type="entry name" value="AAA"/>
    <property type="match status" value="1"/>
</dbReference>
<feature type="coiled-coil region" evidence="6">
    <location>
        <begin position="540"/>
        <end position="567"/>
    </location>
</feature>
<evidence type="ECO:0000256" key="2">
    <source>
        <dbReference type="ARBA" id="ARBA00022840"/>
    </source>
</evidence>
<keyword evidence="9" id="KW-1185">Reference proteome</keyword>
<evidence type="ECO:0000256" key="1">
    <source>
        <dbReference type="ARBA" id="ARBA00022741"/>
    </source>
</evidence>
<dbReference type="InterPro" id="IPR025943">
    <property type="entry name" value="Sigma_54_int_dom_ATP-bd_2"/>
</dbReference>
<dbReference type="Gene3D" id="1.10.8.60">
    <property type="match status" value="1"/>
</dbReference>
<evidence type="ECO:0000259" key="7">
    <source>
        <dbReference type="PROSITE" id="PS50045"/>
    </source>
</evidence>
<organism evidence="8 9">
    <name type="scientific">Stigmatella aurantiaca</name>
    <dbReference type="NCBI Taxonomy" id="41"/>
    <lineage>
        <taxon>Bacteria</taxon>
        <taxon>Pseudomonadati</taxon>
        <taxon>Myxococcota</taxon>
        <taxon>Myxococcia</taxon>
        <taxon>Myxococcales</taxon>
        <taxon>Cystobacterineae</taxon>
        <taxon>Archangiaceae</taxon>
        <taxon>Stigmatella</taxon>
    </lineage>
</organism>
<name>A0A1H7I199_STIAU</name>
<keyword evidence="5" id="KW-0804">Transcription</keyword>
<dbReference type="PANTHER" id="PTHR32071:SF14">
    <property type="entry name" value="TRANSCRIPTIONAL REGULATORY PROTEIN RTCR"/>
    <property type="match status" value="1"/>
</dbReference>
<accession>A0A1H7I199</accession>
<dbReference type="AlphaFoldDB" id="A0A1H7I199"/>
<dbReference type="InterPro" id="IPR058031">
    <property type="entry name" value="AAA_lid_NorR"/>
</dbReference>
<proteinExistence type="predicted"/>
<dbReference type="PROSITE" id="PS00688">
    <property type="entry name" value="SIGMA54_INTERACT_3"/>
    <property type="match status" value="1"/>
</dbReference>
<keyword evidence="4" id="KW-0238">DNA-binding</keyword>
<dbReference type="Pfam" id="PF00158">
    <property type="entry name" value="Sigma54_activat"/>
    <property type="match status" value="1"/>
</dbReference>
<dbReference type="GO" id="GO:0003677">
    <property type="term" value="F:DNA binding"/>
    <property type="evidence" value="ECO:0007669"/>
    <property type="project" value="UniProtKB-KW"/>
</dbReference>